<dbReference type="OrthoDB" id="9908819at2759"/>
<keyword evidence="2" id="KW-0732">Signal</keyword>
<keyword evidence="1" id="KW-0472">Membrane</keyword>
<evidence type="ECO:0000259" key="3">
    <source>
        <dbReference type="Pfam" id="PF01108"/>
    </source>
</evidence>
<keyword evidence="1" id="KW-1133">Transmembrane helix</keyword>
<dbReference type="Proteomes" id="UP000261640">
    <property type="component" value="Unplaced"/>
</dbReference>
<dbReference type="Ensembl" id="ENSMAMT00000061270.1">
    <property type="protein sequence ID" value="ENSMAMP00000058269.1"/>
    <property type="gene ID" value="ENSMAMG00000027427.1"/>
</dbReference>
<dbReference type="GeneTree" id="ENSGT00940000174221"/>
<reference evidence="4" key="1">
    <citation type="submission" date="2025-08" db="UniProtKB">
        <authorList>
            <consortium name="Ensembl"/>
        </authorList>
    </citation>
    <scope>IDENTIFICATION</scope>
</reference>
<dbReference type="GO" id="GO:0004896">
    <property type="term" value="F:cytokine receptor activity"/>
    <property type="evidence" value="ECO:0007669"/>
    <property type="project" value="TreeGrafter"/>
</dbReference>
<dbReference type="InterPro" id="IPR013783">
    <property type="entry name" value="Ig-like_fold"/>
</dbReference>
<organism evidence="4 5">
    <name type="scientific">Mastacembelus armatus</name>
    <name type="common">zig-zag eel</name>
    <dbReference type="NCBI Taxonomy" id="205130"/>
    <lineage>
        <taxon>Eukaryota</taxon>
        <taxon>Metazoa</taxon>
        <taxon>Chordata</taxon>
        <taxon>Craniata</taxon>
        <taxon>Vertebrata</taxon>
        <taxon>Euteleostomi</taxon>
        <taxon>Actinopterygii</taxon>
        <taxon>Neopterygii</taxon>
        <taxon>Teleostei</taxon>
        <taxon>Neoteleostei</taxon>
        <taxon>Acanthomorphata</taxon>
        <taxon>Anabantaria</taxon>
        <taxon>Synbranchiformes</taxon>
        <taxon>Mastacembelidae</taxon>
        <taxon>Mastacembelus</taxon>
    </lineage>
</organism>
<proteinExistence type="predicted"/>
<sequence length="549" mass="60912">MKMWSLEIIILLLFCYACPLMGNDDVYFVSKNFNNVLHWVPKKPTNAQDKVLYRVEYWSDVTEKFQIKKECHNITTLSCDLTAETLSVHDVQYRARVFVNGHFHGRTKRFKPMADTVLGPPVLSIGTNVSSLHVNVTLPLGPNGVSIAEIITNSTNGPSKSVIIYTLKITEPKWAALVNKTDTGRFVINLKNNQTKFCGHVVYKPLAEWGRSESQNTSFCVILPYDPRMLLPWLLLCAALPAAIVMTLVLYTYNYVKGGRKNSMPHSLVTGHSDTRRKVLQSPDGKLIISKPVVCTPSNQTIYTTIQPKVPTPWIGGYSPQDIPCQAWQDIIGSFVDIAAHSPTLTPQDASAQSSEIYSAVAVHVPTEENEQQCTTAERGNSNLTLTSRGEAWDGPSPILISREVPPSHDLKSFEGNLSRPLQLHTMRKTNGELVLSSLDFQVQSSTGDTPERKPLLLDLIDSQKEGPLLASLQSCDSSEWSDSGCDDNTVNTPTQPYCNTDYSPTQPVVTYLRQGCQNTPSSGGIMFDSGYKQNWMPEFLRGNAAKQL</sequence>
<dbReference type="Gene3D" id="2.60.40.10">
    <property type="entry name" value="Immunoglobulins"/>
    <property type="match status" value="1"/>
</dbReference>
<dbReference type="GeneID" id="113136433"/>
<dbReference type="CTD" id="163702"/>
<evidence type="ECO:0000313" key="5">
    <source>
        <dbReference type="Proteomes" id="UP000261640"/>
    </source>
</evidence>
<dbReference type="GO" id="GO:0005886">
    <property type="term" value="C:plasma membrane"/>
    <property type="evidence" value="ECO:0007669"/>
    <property type="project" value="TreeGrafter"/>
</dbReference>
<feature type="chain" id="PRO_5030571503" evidence="2">
    <location>
        <begin position="23"/>
        <end position="549"/>
    </location>
</feature>
<evidence type="ECO:0000256" key="2">
    <source>
        <dbReference type="SAM" id="SignalP"/>
    </source>
</evidence>
<feature type="signal peptide" evidence="2">
    <location>
        <begin position="1"/>
        <end position="22"/>
    </location>
</feature>
<feature type="domain" description="Fibronectin type-III" evidence="3">
    <location>
        <begin position="10"/>
        <end position="98"/>
    </location>
</feature>
<dbReference type="InterPro" id="IPR050650">
    <property type="entry name" value="Type-II_Cytokine-TF_Rcpt"/>
</dbReference>
<dbReference type="SUPFAM" id="SSF49265">
    <property type="entry name" value="Fibronectin type III"/>
    <property type="match status" value="1"/>
</dbReference>
<name>A0A7N8Y1I4_9TELE</name>
<dbReference type="AlphaFoldDB" id="A0A7N8Y1I4"/>
<keyword evidence="5" id="KW-1185">Reference proteome</keyword>
<feature type="transmembrane region" description="Helical" evidence="1">
    <location>
        <begin position="230"/>
        <end position="253"/>
    </location>
</feature>
<dbReference type="PANTHER" id="PTHR20859">
    <property type="entry name" value="INTERFERON/INTERLEUKIN RECEPTOR"/>
    <property type="match status" value="1"/>
</dbReference>
<dbReference type="RefSeq" id="XP_026173047.1">
    <property type="nucleotide sequence ID" value="XM_026317262.1"/>
</dbReference>
<accession>A0A7N8Y1I4</accession>
<protein>
    <submittedName>
        <fullName evidence="4">Interferon lambda receptor 1</fullName>
    </submittedName>
</protein>
<dbReference type="PANTHER" id="PTHR20859:SF53">
    <property type="entry name" value="INTERLEUKIN-22 RECEPTOR SUBUNIT ALPHA-1"/>
    <property type="match status" value="1"/>
</dbReference>
<reference evidence="4" key="2">
    <citation type="submission" date="2025-09" db="UniProtKB">
        <authorList>
            <consortium name="Ensembl"/>
        </authorList>
    </citation>
    <scope>IDENTIFICATION</scope>
</reference>
<dbReference type="InParanoid" id="A0A7N8Y1I4"/>
<evidence type="ECO:0000256" key="1">
    <source>
        <dbReference type="SAM" id="Phobius"/>
    </source>
</evidence>
<keyword evidence="1" id="KW-0812">Transmembrane</keyword>
<dbReference type="Pfam" id="PF01108">
    <property type="entry name" value="Tissue_fac"/>
    <property type="match status" value="1"/>
</dbReference>
<evidence type="ECO:0000313" key="4">
    <source>
        <dbReference type="Ensembl" id="ENSMAMP00000058269.1"/>
    </source>
</evidence>
<dbReference type="InterPro" id="IPR003961">
    <property type="entry name" value="FN3_dom"/>
</dbReference>
<dbReference type="InterPro" id="IPR036116">
    <property type="entry name" value="FN3_sf"/>
</dbReference>